<dbReference type="OrthoDB" id="1436446at2759"/>
<proteinExistence type="inferred from homology"/>
<evidence type="ECO:0000256" key="11">
    <source>
        <dbReference type="SAM" id="Phobius"/>
    </source>
</evidence>
<keyword evidence="7 11" id="KW-1133">Transmembrane helix</keyword>
<dbReference type="Pfam" id="PF12799">
    <property type="entry name" value="LRR_4"/>
    <property type="match status" value="1"/>
</dbReference>
<dbReference type="FunFam" id="3.80.10.10:FF:000041">
    <property type="entry name" value="LRR receptor-like serine/threonine-protein kinase ERECTA"/>
    <property type="match status" value="1"/>
</dbReference>
<evidence type="ECO:0000256" key="1">
    <source>
        <dbReference type="ARBA" id="ARBA00004479"/>
    </source>
</evidence>
<comment type="caution">
    <text evidence="12">The sequence shown here is derived from an EMBL/GenBank/DDBJ whole genome shotgun (WGS) entry which is preliminary data.</text>
</comment>
<sequence length="357" mass="39840">MAVYIRELTMLIRNDITGLNMALSDLQTLQNMEISDGSYSHDKFGHYTAVCDDLKTRLMGGVMIVRGDLAVEFGRERLANIQEEIIAVCKVARVQVILATQGLPYEISNITVLELLDVHNNYITGDIPDQLGNLVKLEQLDLSRNSFSGNIPLSFGNFSYLNKLILNNNLLTGQIPKSIKNLQNLTLLNLSFNNFSGEFPQDLGQVTTLTINLNLSYIAFTGDIPKSFSAFTQLQSLDLSHNTLHGDIKVLDSLTSLASLNISFNNFSSPIPATPFFKPISVSSYLKNTILCHLIDGITCSLCRGQRKYPNMVALISVILTSTSIPLLATWLLLLHNNYRYKPQKQTITTRLQHQQQ</sequence>
<dbReference type="GO" id="GO:0016020">
    <property type="term" value="C:membrane"/>
    <property type="evidence" value="ECO:0007669"/>
    <property type="project" value="UniProtKB-SubCell"/>
</dbReference>
<gene>
    <name evidence="12" type="ORF">Bca52824_011437</name>
</gene>
<keyword evidence="6" id="KW-0677">Repeat</keyword>
<dbReference type="InterPro" id="IPR001611">
    <property type="entry name" value="Leu-rich_rpt"/>
</dbReference>
<protein>
    <submittedName>
        <fullName evidence="12">Uncharacterized protein</fullName>
    </submittedName>
</protein>
<evidence type="ECO:0000256" key="10">
    <source>
        <dbReference type="ARBA" id="ARBA00023180"/>
    </source>
</evidence>
<dbReference type="InterPro" id="IPR032675">
    <property type="entry name" value="LRR_dom_sf"/>
</dbReference>
<keyword evidence="9" id="KW-0675">Receptor</keyword>
<keyword evidence="4 11" id="KW-0812">Transmembrane</keyword>
<dbReference type="PROSITE" id="PS51450">
    <property type="entry name" value="LRR"/>
    <property type="match status" value="1"/>
</dbReference>
<dbReference type="EMBL" id="JAAMPC010000002">
    <property type="protein sequence ID" value="KAG2328709.1"/>
    <property type="molecule type" value="Genomic_DNA"/>
</dbReference>
<evidence type="ECO:0000256" key="6">
    <source>
        <dbReference type="ARBA" id="ARBA00022737"/>
    </source>
</evidence>
<evidence type="ECO:0000256" key="7">
    <source>
        <dbReference type="ARBA" id="ARBA00022989"/>
    </source>
</evidence>
<evidence type="ECO:0000256" key="9">
    <source>
        <dbReference type="ARBA" id="ARBA00023170"/>
    </source>
</evidence>
<dbReference type="FunFam" id="3.80.10.10:FF:000111">
    <property type="entry name" value="LRR receptor-like serine/threonine-protein kinase ERECTA"/>
    <property type="match status" value="1"/>
</dbReference>
<keyword evidence="8 11" id="KW-0472">Membrane</keyword>
<dbReference type="InterPro" id="IPR051716">
    <property type="entry name" value="Plant_RL_S/T_kinase"/>
</dbReference>
<comment type="subcellular location">
    <subcellularLocation>
        <location evidence="1">Membrane</location>
        <topology evidence="1">Single-pass type I membrane protein</topology>
    </subcellularLocation>
</comment>
<dbReference type="SUPFAM" id="SSF51621">
    <property type="entry name" value="Phosphoenolpyruvate/pyruvate domain"/>
    <property type="match status" value="1"/>
</dbReference>
<evidence type="ECO:0000256" key="2">
    <source>
        <dbReference type="ARBA" id="ARBA00009592"/>
    </source>
</evidence>
<evidence type="ECO:0000256" key="8">
    <source>
        <dbReference type="ARBA" id="ARBA00023136"/>
    </source>
</evidence>
<dbReference type="GO" id="GO:0003824">
    <property type="term" value="F:catalytic activity"/>
    <property type="evidence" value="ECO:0007669"/>
    <property type="project" value="InterPro"/>
</dbReference>
<evidence type="ECO:0000313" key="12">
    <source>
        <dbReference type="EMBL" id="KAG2328709.1"/>
    </source>
</evidence>
<keyword evidence="3" id="KW-0433">Leucine-rich repeat</keyword>
<accession>A0A8X7WDH6</accession>
<evidence type="ECO:0000313" key="13">
    <source>
        <dbReference type="Proteomes" id="UP000886595"/>
    </source>
</evidence>
<dbReference type="Pfam" id="PF00560">
    <property type="entry name" value="LRR_1"/>
    <property type="match status" value="4"/>
</dbReference>
<keyword evidence="13" id="KW-1185">Reference proteome</keyword>
<dbReference type="PANTHER" id="PTHR48053:SF64">
    <property type="entry name" value="LRR RECEPTOR-LIKE SERINE_THREONINE-PROTEIN KINASE RGI5"/>
    <property type="match status" value="1"/>
</dbReference>
<organism evidence="12 13">
    <name type="scientific">Brassica carinata</name>
    <name type="common">Ethiopian mustard</name>
    <name type="synonym">Abyssinian cabbage</name>
    <dbReference type="NCBI Taxonomy" id="52824"/>
    <lineage>
        <taxon>Eukaryota</taxon>
        <taxon>Viridiplantae</taxon>
        <taxon>Streptophyta</taxon>
        <taxon>Embryophyta</taxon>
        <taxon>Tracheophyta</taxon>
        <taxon>Spermatophyta</taxon>
        <taxon>Magnoliopsida</taxon>
        <taxon>eudicotyledons</taxon>
        <taxon>Gunneridae</taxon>
        <taxon>Pentapetalae</taxon>
        <taxon>rosids</taxon>
        <taxon>malvids</taxon>
        <taxon>Brassicales</taxon>
        <taxon>Brassicaceae</taxon>
        <taxon>Brassiceae</taxon>
        <taxon>Brassica</taxon>
    </lineage>
</organism>
<comment type="similarity">
    <text evidence="2">Belongs to the RLP family.</text>
</comment>
<feature type="transmembrane region" description="Helical" evidence="11">
    <location>
        <begin position="312"/>
        <end position="335"/>
    </location>
</feature>
<evidence type="ECO:0000256" key="5">
    <source>
        <dbReference type="ARBA" id="ARBA00022729"/>
    </source>
</evidence>
<dbReference type="AlphaFoldDB" id="A0A8X7WDH6"/>
<keyword evidence="5" id="KW-0732">Signal</keyword>
<name>A0A8X7WDH6_BRACI</name>
<dbReference type="PRINTS" id="PR00019">
    <property type="entry name" value="LEURICHRPT"/>
</dbReference>
<evidence type="ECO:0000256" key="3">
    <source>
        <dbReference type="ARBA" id="ARBA00022614"/>
    </source>
</evidence>
<dbReference type="SUPFAM" id="SSF52058">
    <property type="entry name" value="L domain-like"/>
    <property type="match status" value="1"/>
</dbReference>
<dbReference type="InterPro" id="IPR015813">
    <property type="entry name" value="Pyrv/PenolPyrv_kinase-like_dom"/>
</dbReference>
<dbReference type="PANTHER" id="PTHR48053">
    <property type="entry name" value="LEUCINE RICH REPEAT FAMILY PROTEIN, EXPRESSED"/>
    <property type="match status" value="1"/>
</dbReference>
<dbReference type="InterPro" id="IPR025875">
    <property type="entry name" value="Leu-rich_rpt_4"/>
</dbReference>
<keyword evidence="10" id="KW-0325">Glycoprotein</keyword>
<evidence type="ECO:0000256" key="4">
    <source>
        <dbReference type="ARBA" id="ARBA00022692"/>
    </source>
</evidence>
<reference evidence="12 13" key="1">
    <citation type="submission" date="2020-02" db="EMBL/GenBank/DDBJ databases">
        <authorList>
            <person name="Ma Q."/>
            <person name="Huang Y."/>
            <person name="Song X."/>
            <person name="Pei D."/>
        </authorList>
    </citation>
    <scope>NUCLEOTIDE SEQUENCE [LARGE SCALE GENOMIC DNA]</scope>
    <source>
        <strain evidence="12">Sxm20200214</strain>
        <tissue evidence="12">Leaf</tissue>
    </source>
</reference>
<dbReference type="Proteomes" id="UP000886595">
    <property type="component" value="Unassembled WGS sequence"/>
</dbReference>
<dbReference type="Gene3D" id="3.80.10.10">
    <property type="entry name" value="Ribonuclease Inhibitor"/>
    <property type="match status" value="1"/>
</dbReference>